<reference evidence="8" key="2">
    <citation type="submission" date="2021-10" db="EMBL/GenBank/DDBJ databases">
        <title>Phylogenomics reveals ancestral predisposition of the termite-cultivated fungus Termitomyces towards a domesticated lifestyle.</title>
        <authorList>
            <person name="Auxier B."/>
            <person name="Grum-Grzhimaylo A."/>
            <person name="Cardenas M.E."/>
            <person name="Lodge J.D."/>
            <person name="Laessoe T."/>
            <person name="Pedersen O."/>
            <person name="Smith M.E."/>
            <person name="Kuyper T.W."/>
            <person name="Franco-Molano E.A."/>
            <person name="Baroni T.J."/>
            <person name="Aanen D.K."/>
        </authorList>
    </citation>
    <scope>NUCLEOTIDE SEQUENCE</scope>
    <source>
        <strain evidence="8">AP01</strain>
        <tissue evidence="8">Mycelium</tissue>
    </source>
</reference>
<reference evidence="8" key="1">
    <citation type="submission" date="2020-07" db="EMBL/GenBank/DDBJ databases">
        <authorList>
            <person name="Nieuwenhuis M."/>
            <person name="Van De Peppel L.J.J."/>
        </authorList>
    </citation>
    <scope>NUCLEOTIDE SEQUENCE</scope>
    <source>
        <strain evidence="8">AP01</strain>
        <tissue evidence="8">Mycelium</tissue>
    </source>
</reference>
<dbReference type="EMBL" id="JABCKV010001400">
    <property type="protein sequence ID" value="KAG5640020.1"/>
    <property type="molecule type" value="Genomic_DNA"/>
</dbReference>
<dbReference type="Proteomes" id="UP000775547">
    <property type="component" value="Unassembled WGS sequence"/>
</dbReference>
<evidence type="ECO:0000256" key="3">
    <source>
        <dbReference type="ARBA" id="ARBA00022741"/>
    </source>
</evidence>
<dbReference type="InterPro" id="IPR009008">
    <property type="entry name" value="Val/Leu/Ile-tRNA-synth_edit"/>
</dbReference>
<dbReference type="GO" id="GO:0006429">
    <property type="term" value="P:leucyl-tRNA aminoacylation"/>
    <property type="evidence" value="ECO:0007669"/>
    <property type="project" value="InterPro"/>
</dbReference>
<keyword evidence="9" id="KW-1185">Reference proteome</keyword>
<dbReference type="AlphaFoldDB" id="A0A9P7K8K2"/>
<keyword evidence="3" id="KW-0547">Nucleotide-binding</keyword>
<keyword evidence="5" id="KW-0648">Protein biosynthesis</keyword>
<keyword evidence="6" id="KW-0030">Aminoacyl-tRNA synthetase</keyword>
<dbReference type="Pfam" id="PF24810">
    <property type="entry name" value="RBD_LARS1"/>
    <property type="match status" value="1"/>
</dbReference>
<comment type="similarity">
    <text evidence="1">Belongs to the class-I aminoacyl-tRNA synthetase family.</text>
</comment>
<keyword evidence="4" id="KW-0067">ATP-binding</keyword>
<proteinExistence type="inferred from homology"/>
<sequence length="352" mass="38997">MFNPAAEAAIENQVGGRIGPKSKHLNPEVYVLSMDNVLATKVRFCDIYLHLINSPSGNRCRYVLSNSPDDRQTLYDLRTKAAFYKIDPSSAAIDPITDTTQLAEEKEIVYKEGFYNGTMLVGEFKGQSVKDAKAKVQERMLEAGLAFAYAEPECLVISWSADECAIAQYRAHGPCARTDGDSQTACNSTIYMTRRSCMLSSTTPRLGSTSATDLSLAPHAVTTTFPEWQDTCMHAVKEACDEANGKVEDVKVRELLTERGLIKDKRAMPFVQAFKKRMSHFGAQMAFRRTLPFSEGQVLREILPYLKKSLGLVDVEVLSVEEARQNEGGAGYSKNIIDSSEPGSPAFEYRNV</sequence>
<protein>
    <recommendedName>
        <fullName evidence="7">Leucine--tRNA ligase RagD-binding domain-containing protein</fullName>
    </recommendedName>
</protein>
<evidence type="ECO:0000313" key="8">
    <source>
        <dbReference type="EMBL" id="KAG5640020.1"/>
    </source>
</evidence>
<evidence type="ECO:0000256" key="5">
    <source>
        <dbReference type="ARBA" id="ARBA00022917"/>
    </source>
</evidence>
<dbReference type="GO" id="GO:0002161">
    <property type="term" value="F:aminoacyl-tRNA deacylase activity"/>
    <property type="evidence" value="ECO:0007669"/>
    <property type="project" value="InterPro"/>
</dbReference>
<dbReference type="PANTHER" id="PTHR45794:SF1">
    <property type="entry name" value="LEUCINE--TRNA LIGASE, CYTOPLASMIC"/>
    <property type="match status" value="1"/>
</dbReference>
<comment type="caution">
    <text evidence="8">The sequence shown here is derived from an EMBL/GenBank/DDBJ whole genome shotgun (WGS) entry which is preliminary data.</text>
</comment>
<dbReference type="GO" id="GO:0005524">
    <property type="term" value="F:ATP binding"/>
    <property type="evidence" value="ECO:0007669"/>
    <property type="project" value="UniProtKB-KW"/>
</dbReference>
<accession>A0A9P7K8K2</accession>
<gene>
    <name evidence="8" type="ORF">DXG03_001767</name>
</gene>
<dbReference type="InterPro" id="IPR055416">
    <property type="entry name" value="RBD_LARS1"/>
</dbReference>
<name>A0A9P7K8K2_9AGAR</name>
<dbReference type="GO" id="GO:0004823">
    <property type="term" value="F:leucine-tRNA ligase activity"/>
    <property type="evidence" value="ECO:0007669"/>
    <property type="project" value="InterPro"/>
</dbReference>
<keyword evidence="2" id="KW-0436">Ligase</keyword>
<evidence type="ECO:0000313" key="9">
    <source>
        <dbReference type="Proteomes" id="UP000775547"/>
    </source>
</evidence>
<dbReference type="PANTHER" id="PTHR45794">
    <property type="entry name" value="LEUCYL-TRNA SYNTHETASE"/>
    <property type="match status" value="1"/>
</dbReference>
<evidence type="ECO:0000256" key="6">
    <source>
        <dbReference type="ARBA" id="ARBA00023146"/>
    </source>
</evidence>
<dbReference type="InterPro" id="IPR004493">
    <property type="entry name" value="Leu-tRNA-synth_Ia_arc/euk"/>
</dbReference>
<evidence type="ECO:0000259" key="7">
    <source>
        <dbReference type="Pfam" id="PF24810"/>
    </source>
</evidence>
<evidence type="ECO:0000256" key="2">
    <source>
        <dbReference type="ARBA" id="ARBA00022598"/>
    </source>
</evidence>
<dbReference type="Gene3D" id="3.90.740.10">
    <property type="entry name" value="Valyl/Leucyl/Isoleucyl-tRNA synthetase, editing domain"/>
    <property type="match status" value="1"/>
</dbReference>
<evidence type="ECO:0000256" key="1">
    <source>
        <dbReference type="ARBA" id="ARBA00005594"/>
    </source>
</evidence>
<organism evidence="8 9">
    <name type="scientific">Asterophora parasitica</name>
    <dbReference type="NCBI Taxonomy" id="117018"/>
    <lineage>
        <taxon>Eukaryota</taxon>
        <taxon>Fungi</taxon>
        <taxon>Dikarya</taxon>
        <taxon>Basidiomycota</taxon>
        <taxon>Agaricomycotina</taxon>
        <taxon>Agaricomycetes</taxon>
        <taxon>Agaricomycetidae</taxon>
        <taxon>Agaricales</taxon>
        <taxon>Tricholomatineae</taxon>
        <taxon>Lyophyllaceae</taxon>
        <taxon>Asterophora</taxon>
    </lineage>
</organism>
<feature type="domain" description="Leucine--tRNA ligase RagD-binding" evidence="7">
    <location>
        <begin position="221"/>
        <end position="285"/>
    </location>
</feature>
<dbReference type="OrthoDB" id="2989549at2759"/>
<evidence type="ECO:0000256" key="4">
    <source>
        <dbReference type="ARBA" id="ARBA00022840"/>
    </source>
</evidence>